<keyword evidence="9 10" id="KW-0472">Membrane</keyword>
<keyword evidence="12" id="KW-1185">Reference proteome</keyword>
<dbReference type="GO" id="GO:0005886">
    <property type="term" value="C:plasma membrane"/>
    <property type="evidence" value="ECO:0007669"/>
    <property type="project" value="UniProtKB-SubCell"/>
</dbReference>
<feature type="transmembrane region" description="Helical" evidence="10">
    <location>
        <begin position="147"/>
        <end position="169"/>
    </location>
</feature>
<dbReference type="PROSITE" id="PS51257">
    <property type="entry name" value="PROKAR_LIPOPROTEIN"/>
    <property type="match status" value="1"/>
</dbReference>
<feature type="transmembrane region" description="Helical" evidence="10">
    <location>
        <begin position="121"/>
        <end position="140"/>
    </location>
</feature>
<dbReference type="RefSeq" id="WP_106871632.1">
    <property type="nucleotide sequence ID" value="NZ_CP053841.1"/>
</dbReference>
<feature type="transmembrane region" description="Helical" evidence="10">
    <location>
        <begin position="340"/>
        <end position="360"/>
    </location>
</feature>
<evidence type="ECO:0000256" key="9">
    <source>
        <dbReference type="ARBA" id="ARBA00023136"/>
    </source>
</evidence>
<comment type="subcellular location">
    <subcellularLocation>
        <location evidence="1">Cell membrane</location>
        <topology evidence="1">Multi-pass membrane protein</topology>
    </subcellularLocation>
</comment>
<evidence type="ECO:0000256" key="1">
    <source>
        <dbReference type="ARBA" id="ARBA00004651"/>
    </source>
</evidence>
<feature type="transmembrane region" description="Helical" evidence="10">
    <location>
        <begin position="34"/>
        <end position="55"/>
    </location>
</feature>
<dbReference type="OrthoDB" id="9810952at2"/>
<feature type="transmembrane region" description="Helical" evidence="10">
    <location>
        <begin position="67"/>
        <end position="91"/>
    </location>
</feature>
<feature type="transmembrane region" description="Helical" evidence="10">
    <location>
        <begin position="299"/>
        <end position="319"/>
    </location>
</feature>
<name>A0A2P8R0Q5_9BACT</name>
<reference evidence="12" key="1">
    <citation type="submission" date="2017-10" db="EMBL/GenBank/DDBJ databases">
        <title>Campylobacter species from seals.</title>
        <authorList>
            <person name="Gilbert M.J."/>
            <person name="Zomer A.L."/>
            <person name="Timmerman A.J."/>
            <person name="Duim B."/>
            <person name="Wagenaar J.A."/>
        </authorList>
    </citation>
    <scope>NUCLEOTIDE SEQUENCE [LARGE SCALE GENOMIC DNA]</scope>
    <source>
        <strain evidence="12">17S00004-5</strain>
    </source>
</reference>
<feature type="transmembrane region" description="Helical" evidence="10">
    <location>
        <begin position="181"/>
        <end position="200"/>
    </location>
</feature>
<protein>
    <submittedName>
        <fullName evidence="11">Potassium transporter</fullName>
    </submittedName>
</protein>
<proteinExistence type="predicted"/>
<evidence type="ECO:0000256" key="7">
    <source>
        <dbReference type="ARBA" id="ARBA00022989"/>
    </source>
</evidence>
<evidence type="ECO:0000256" key="8">
    <source>
        <dbReference type="ARBA" id="ARBA00023065"/>
    </source>
</evidence>
<feature type="transmembrane region" description="Helical" evidence="10">
    <location>
        <begin position="220"/>
        <end position="238"/>
    </location>
</feature>
<comment type="caution">
    <text evidence="11">The sequence shown here is derived from an EMBL/GenBank/DDBJ whole genome shotgun (WGS) entry which is preliminary data.</text>
</comment>
<keyword evidence="4" id="KW-0633">Potassium transport</keyword>
<keyword evidence="2" id="KW-0813">Transport</keyword>
<dbReference type="PANTHER" id="PTHR32024">
    <property type="entry name" value="TRK SYSTEM POTASSIUM UPTAKE PROTEIN TRKG-RELATED"/>
    <property type="match status" value="1"/>
</dbReference>
<evidence type="ECO:0000256" key="2">
    <source>
        <dbReference type="ARBA" id="ARBA00022448"/>
    </source>
</evidence>
<dbReference type="GO" id="GO:0015379">
    <property type="term" value="F:potassium:chloride symporter activity"/>
    <property type="evidence" value="ECO:0007669"/>
    <property type="project" value="InterPro"/>
</dbReference>
<evidence type="ECO:0000256" key="4">
    <source>
        <dbReference type="ARBA" id="ARBA00022538"/>
    </source>
</evidence>
<accession>A0A2P8R0Q5</accession>
<keyword evidence="5 10" id="KW-0812">Transmembrane</keyword>
<sequence>MQHKYIKRIFYGYIFIIFFGACLLLLPVSHIGHLSFIDAVFTSTSASCVTGLIVVSTSEVFTPIGEGIILLLIQIGGIGYMTLVIIFFTIVKNSLNLDEKLIMKHSLDLPNLYVSEIAKKIFFISLIIETIGSLILTIVFSEKYSLISSLWLGVFHSISAFNNAGFSLFTDSLVGYQNNTILIFTICVLIILGGIGYPVLIEIYEKRKVARNFTLHTKIMIFGTIILILFGMILFLSIEWNNPKTFGSLPLYDKILNSFFLSVNFRTSGFNSIDIGGLKDSSLFFSTIFMMIGGGQGSTAGGIKITTVAVLIITAFFIFKDNDQEPSIFKRSIEQNIINKALAIIIFSSVFTIFCTLIVVETQKLPFIKILFEVVSAFGTVGLSVGNGDILSFSEQFNVFGKSVIIMLMLAGRLGIFAFATMMIGKGKNKQFKYPKGKIII</sequence>
<dbReference type="PANTHER" id="PTHR32024:SF1">
    <property type="entry name" value="KTR SYSTEM POTASSIUM UPTAKE PROTEIN B"/>
    <property type="match status" value="1"/>
</dbReference>
<dbReference type="Proteomes" id="UP000240535">
    <property type="component" value="Unassembled WGS sequence"/>
</dbReference>
<evidence type="ECO:0000256" key="3">
    <source>
        <dbReference type="ARBA" id="ARBA00022475"/>
    </source>
</evidence>
<gene>
    <name evidence="11" type="ORF">CQ405_05850</name>
</gene>
<evidence type="ECO:0000256" key="10">
    <source>
        <dbReference type="SAM" id="Phobius"/>
    </source>
</evidence>
<dbReference type="AlphaFoldDB" id="A0A2P8R0Q5"/>
<keyword evidence="8" id="KW-0406">Ion transport</keyword>
<feature type="transmembrane region" description="Helical" evidence="10">
    <location>
        <begin position="9"/>
        <end position="28"/>
    </location>
</feature>
<evidence type="ECO:0000256" key="5">
    <source>
        <dbReference type="ARBA" id="ARBA00022692"/>
    </source>
</evidence>
<organism evidence="11 12">
    <name type="scientific">Campylobacter blaseri</name>
    <dbReference type="NCBI Taxonomy" id="2042961"/>
    <lineage>
        <taxon>Bacteria</taxon>
        <taxon>Pseudomonadati</taxon>
        <taxon>Campylobacterota</taxon>
        <taxon>Epsilonproteobacteria</taxon>
        <taxon>Campylobacterales</taxon>
        <taxon>Campylobacteraceae</taxon>
        <taxon>Campylobacter</taxon>
    </lineage>
</organism>
<dbReference type="EMBL" id="PDHH01000004">
    <property type="protein sequence ID" value="PSM52078.1"/>
    <property type="molecule type" value="Genomic_DNA"/>
</dbReference>
<dbReference type="Pfam" id="PF02386">
    <property type="entry name" value="TrkH"/>
    <property type="match status" value="1"/>
</dbReference>
<keyword evidence="6" id="KW-0630">Potassium</keyword>
<keyword evidence="3" id="KW-1003">Cell membrane</keyword>
<feature type="transmembrane region" description="Helical" evidence="10">
    <location>
        <begin position="404"/>
        <end position="424"/>
    </location>
</feature>
<dbReference type="InterPro" id="IPR003445">
    <property type="entry name" value="Cat_transpt"/>
</dbReference>
<evidence type="ECO:0000313" key="11">
    <source>
        <dbReference type="EMBL" id="PSM52078.1"/>
    </source>
</evidence>
<dbReference type="NCBIfam" id="TIGR00933">
    <property type="entry name" value="2a38"/>
    <property type="match status" value="1"/>
</dbReference>
<evidence type="ECO:0000313" key="12">
    <source>
        <dbReference type="Proteomes" id="UP000240535"/>
    </source>
</evidence>
<keyword evidence="7 10" id="KW-1133">Transmembrane helix</keyword>
<dbReference type="InterPro" id="IPR004772">
    <property type="entry name" value="TrkH"/>
</dbReference>
<evidence type="ECO:0000256" key="6">
    <source>
        <dbReference type="ARBA" id="ARBA00022958"/>
    </source>
</evidence>